<name>K0RNP7_THAOC</name>
<evidence type="ECO:0000313" key="10">
    <source>
        <dbReference type="Proteomes" id="UP000266841"/>
    </source>
</evidence>
<dbReference type="EMBL" id="AGNL01034127">
    <property type="protein sequence ID" value="EJK55393.1"/>
    <property type="molecule type" value="Genomic_DNA"/>
</dbReference>
<dbReference type="Pfam" id="PF19055">
    <property type="entry name" value="ABC2_membrane_7"/>
    <property type="match status" value="1"/>
</dbReference>
<dbReference type="InterPro" id="IPR027417">
    <property type="entry name" value="P-loop_NTPase"/>
</dbReference>
<sequence length="594" mass="65289">VWGSAESERMTEGLEDMKSGLSSPTNNEQPPGDGDGGGDDAFTTFIRYLESEVPQPGSIDGQKAEVPEHATANITVSRNTSKRQSLQCIQPANEEPPGDGDQAAFLEFTRYLESDGHQTDSLDGQKTGAPEHAPVDTTVPRNTPKRPSLQCIQSAATSFSFEGISVTVKKRERGRNLASGRVTEASNLTGVPSQGAYLRNTATFYLSMTSRGHTLHASKCSPSQQNCSGTSRRKTLIKRFPQPSNPWALQTQARRNARVYQGASEAIEFGRSSRTTVLFLDEVTSGLDSAASFQVVQVLHRIAKARDIMIVVTIHQPSTAVLEIFDDLLLLSKGKVAYAGRLKKAEAHFESLSAQGHDTKTLAAHCKGSHPLCGAMCSNVSHKLRIQLGILEFKSLQLCVCASFEPFCTDMHNKGIPMFVIQRFPGSAFIETVLQWSLIMYLFESVAECSAAWAPNSIIGMLGYLTYWILSFLFGGIFLPPEDIYWPLKAAYYALPFNYYTRSMVNVVIPKMEYKPCNPSEEMSVICVESGNGDDVAEAITNLFPVTKQPALVRDALVLFGMIVFMKLLYIVGVVWKNQRVQKMDTKPCVAHKA</sequence>
<dbReference type="Proteomes" id="UP000266841">
    <property type="component" value="Unassembled WGS sequence"/>
</dbReference>
<keyword evidence="4 7" id="KW-1133">Transmembrane helix</keyword>
<comment type="subcellular location">
    <subcellularLocation>
        <location evidence="1">Membrane</location>
        <topology evidence="1">Multi-pass membrane protein</topology>
    </subcellularLocation>
</comment>
<keyword evidence="2" id="KW-0813">Transport</keyword>
<evidence type="ECO:0000259" key="8">
    <source>
        <dbReference type="Pfam" id="PF19055"/>
    </source>
</evidence>
<evidence type="ECO:0000313" key="9">
    <source>
        <dbReference type="EMBL" id="EJK55393.1"/>
    </source>
</evidence>
<feature type="transmembrane region" description="Helical" evidence="7">
    <location>
        <begin position="556"/>
        <end position="576"/>
    </location>
</feature>
<feature type="non-terminal residue" evidence="9">
    <location>
        <position position="1"/>
    </location>
</feature>
<proteinExistence type="predicted"/>
<evidence type="ECO:0000256" key="5">
    <source>
        <dbReference type="ARBA" id="ARBA00023136"/>
    </source>
</evidence>
<feature type="domain" description="ABC transporter family G" evidence="8">
    <location>
        <begin position="315"/>
        <end position="353"/>
    </location>
</feature>
<evidence type="ECO:0000256" key="2">
    <source>
        <dbReference type="ARBA" id="ARBA00022448"/>
    </source>
</evidence>
<dbReference type="PANTHER" id="PTHR48041">
    <property type="entry name" value="ABC TRANSPORTER G FAMILY MEMBER 28"/>
    <property type="match status" value="1"/>
</dbReference>
<comment type="caution">
    <text evidence="9">The sequence shown here is derived from an EMBL/GenBank/DDBJ whole genome shotgun (WGS) entry which is preliminary data.</text>
</comment>
<evidence type="ECO:0000256" key="6">
    <source>
        <dbReference type="SAM" id="MobiDB-lite"/>
    </source>
</evidence>
<protein>
    <recommendedName>
        <fullName evidence="8">ABC transporter family G domain-containing protein</fullName>
    </recommendedName>
</protein>
<evidence type="ECO:0000256" key="3">
    <source>
        <dbReference type="ARBA" id="ARBA00022692"/>
    </source>
</evidence>
<feature type="compositionally biased region" description="Basic and acidic residues" evidence="6">
    <location>
        <begin position="1"/>
        <end position="18"/>
    </location>
</feature>
<keyword evidence="5 7" id="KW-0472">Membrane</keyword>
<dbReference type="InterPro" id="IPR050352">
    <property type="entry name" value="ABCG_transporters"/>
</dbReference>
<feature type="transmembrane region" description="Helical" evidence="7">
    <location>
        <begin position="461"/>
        <end position="479"/>
    </location>
</feature>
<keyword evidence="3 7" id="KW-0812">Transmembrane</keyword>
<dbReference type="OrthoDB" id="185936at2759"/>
<dbReference type="SUPFAM" id="SSF52540">
    <property type="entry name" value="P-loop containing nucleoside triphosphate hydrolases"/>
    <property type="match status" value="1"/>
</dbReference>
<keyword evidence="10" id="KW-1185">Reference proteome</keyword>
<reference evidence="9 10" key="1">
    <citation type="journal article" date="2012" name="Genome Biol.">
        <title>Genome and low-iron response of an oceanic diatom adapted to chronic iron limitation.</title>
        <authorList>
            <person name="Lommer M."/>
            <person name="Specht M."/>
            <person name="Roy A.S."/>
            <person name="Kraemer L."/>
            <person name="Andreson R."/>
            <person name="Gutowska M.A."/>
            <person name="Wolf J."/>
            <person name="Bergner S.V."/>
            <person name="Schilhabel M.B."/>
            <person name="Klostermeier U.C."/>
            <person name="Beiko R.G."/>
            <person name="Rosenstiel P."/>
            <person name="Hippler M."/>
            <person name="Laroche J."/>
        </authorList>
    </citation>
    <scope>NUCLEOTIDE SEQUENCE [LARGE SCALE GENOMIC DNA]</scope>
    <source>
        <strain evidence="9 10">CCMP1005</strain>
    </source>
</reference>
<evidence type="ECO:0000256" key="7">
    <source>
        <dbReference type="SAM" id="Phobius"/>
    </source>
</evidence>
<dbReference type="GO" id="GO:0016020">
    <property type="term" value="C:membrane"/>
    <property type="evidence" value="ECO:0007669"/>
    <property type="project" value="UniProtKB-SubCell"/>
</dbReference>
<gene>
    <name evidence="9" type="ORF">THAOC_24879</name>
</gene>
<feature type="transmembrane region" description="Helical" evidence="7">
    <location>
        <begin position="433"/>
        <end position="454"/>
    </location>
</feature>
<feature type="compositionally biased region" description="Polar residues" evidence="6">
    <location>
        <begin position="20"/>
        <end position="29"/>
    </location>
</feature>
<dbReference type="Gene3D" id="3.40.50.300">
    <property type="entry name" value="P-loop containing nucleotide triphosphate hydrolases"/>
    <property type="match status" value="1"/>
</dbReference>
<dbReference type="InterPro" id="IPR043926">
    <property type="entry name" value="ABCG_dom"/>
</dbReference>
<accession>K0RNP7</accession>
<evidence type="ECO:0000256" key="4">
    <source>
        <dbReference type="ARBA" id="ARBA00022989"/>
    </source>
</evidence>
<dbReference type="eggNOG" id="KOG0061">
    <property type="taxonomic scope" value="Eukaryota"/>
</dbReference>
<dbReference type="GO" id="GO:0140359">
    <property type="term" value="F:ABC-type transporter activity"/>
    <property type="evidence" value="ECO:0007669"/>
    <property type="project" value="InterPro"/>
</dbReference>
<feature type="region of interest" description="Disordered" evidence="6">
    <location>
        <begin position="116"/>
        <end position="146"/>
    </location>
</feature>
<dbReference type="PANTHER" id="PTHR48041:SF139">
    <property type="entry name" value="PROTEIN SCARLET"/>
    <property type="match status" value="1"/>
</dbReference>
<organism evidence="9 10">
    <name type="scientific">Thalassiosira oceanica</name>
    <name type="common">Marine diatom</name>
    <dbReference type="NCBI Taxonomy" id="159749"/>
    <lineage>
        <taxon>Eukaryota</taxon>
        <taxon>Sar</taxon>
        <taxon>Stramenopiles</taxon>
        <taxon>Ochrophyta</taxon>
        <taxon>Bacillariophyta</taxon>
        <taxon>Coscinodiscophyceae</taxon>
        <taxon>Thalassiosirophycidae</taxon>
        <taxon>Thalassiosirales</taxon>
        <taxon>Thalassiosiraceae</taxon>
        <taxon>Thalassiosira</taxon>
    </lineage>
</organism>
<dbReference type="AlphaFoldDB" id="K0RNP7"/>
<evidence type="ECO:0000256" key="1">
    <source>
        <dbReference type="ARBA" id="ARBA00004141"/>
    </source>
</evidence>
<feature type="region of interest" description="Disordered" evidence="6">
    <location>
        <begin position="1"/>
        <end position="42"/>
    </location>
</feature>